<evidence type="ECO:0000313" key="8">
    <source>
        <dbReference type="EMBL" id="PWJ78762.1"/>
    </source>
</evidence>
<dbReference type="AlphaFoldDB" id="A0AB73T929"/>
<keyword evidence="5 6" id="KW-0472">Membrane</keyword>
<evidence type="ECO:0000256" key="3">
    <source>
        <dbReference type="ARBA" id="ARBA00022692"/>
    </source>
</evidence>
<dbReference type="InterPro" id="IPR005899">
    <property type="entry name" value="Na_pump_deCOase"/>
</dbReference>
<keyword evidence="3 6" id="KW-0812">Transmembrane</keyword>
<keyword evidence="9" id="KW-1185">Reference proteome</keyword>
<evidence type="ECO:0000256" key="1">
    <source>
        <dbReference type="ARBA" id="ARBA00004236"/>
    </source>
</evidence>
<dbReference type="EMBL" id="QGGY01000001">
    <property type="protein sequence ID" value="PWJ78762.1"/>
    <property type="molecule type" value="Genomic_DNA"/>
</dbReference>
<evidence type="ECO:0000256" key="2">
    <source>
        <dbReference type="ARBA" id="ARBA00022475"/>
    </source>
</evidence>
<dbReference type="Proteomes" id="UP000245412">
    <property type="component" value="Unassembled WGS sequence"/>
</dbReference>
<evidence type="ECO:0000256" key="6">
    <source>
        <dbReference type="SAM" id="Phobius"/>
    </source>
</evidence>
<feature type="signal peptide" evidence="7">
    <location>
        <begin position="1"/>
        <end position="22"/>
    </location>
</feature>
<keyword evidence="2" id="KW-1003">Cell membrane</keyword>
<protein>
    <submittedName>
        <fullName evidence="8">Sodium pump decarboxylase gamma subunit</fullName>
    </submittedName>
</protein>
<evidence type="ECO:0000313" key="9">
    <source>
        <dbReference type="Proteomes" id="UP000245412"/>
    </source>
</evidence>
<reference evidence="8 9" key="1">
    <citation type="submission" date="2018-05" db="EMBL/GenBank/DDBJ databases">
        <authorList>
            <person name="Goeker M."/>
            <person name="Huntemann M."/>
            <person name="Clum A."/>
            <person name="Pillay M."/>
            <person name="Palaniappan K."/>
            <person name="Varghese N."/>
            <person name="Mikhailova N."/>
            <person name="Stamatis D."/>
            <person name="Reddy T."/>
            <person name="Daum C."/>
            <person name="Shapiro N."/>
            <person name="Ivanova N."/>
            <person name="Kyrpides N."/>
            <person name="Woyke T."/>
        </authorList>
    </citation>
    <scope>NUCLEOTIDE SEQUENCE [LARGE SCALE GENOMIC DNA]</scope>
    <source>
        <strain evidence="8 9">DSM 26524</strain>
    </source>
</reference>
<comment type="caution">
    <text evidence="8">The sequence shown here is derived from an EMBL/GenBank/DDBJ whole genome shotgun (WGS) entry which is preliminary data.</text>
</comment>
<organism evidence="8 9">
    <name type="scientific">Murimonas intestini</name>
    <dbReference type="NCBI Taxonomy" id="1337051"/>
    <lineage>
        <taxon>Bacteria</taxon>
        <taxon>Bacillati</taxon>
        <taxon>Bacillota</taxon>
        <taxon>Clostridia</taxon>
        <taxon>Lachnospirales</taxon>
        <taxon>Lachnospiraceae</taxon>
        <taxon>Murimonas</taxon>
    </lineage>
</organism>
<evidence type="ECO:0000256" key="4">
    <source>
        <dbReference type="ARBA" id="ARBA00022989"/>
    </source>
</evidence>
<proteinExistence type="predicted"/>
<dbReference type="RefSeq" id="WP_257497430.1">
    <property type="nucleotide sequence ID" value="NZ_JANKBI010000001.1"/>
</dbReference>
<feature type="chain" id="PRO_5044492356" evidence="7">
    <location>
        <begin position="23"/>
        <end position="257"/>
    </location>
</feature>
<evidence type="ECO:0000256" key="7">
    <source>
        <dbReference type="SAM" id="SignalP"/>
    </source>
</evidence>
<dbReference type="GO" id="GO:0015081">
    <property type="term" value="F:sodium ion transmembrane transporter activity"/>
    <property type="evidence" value="ECO:0007669"/>
    <property type="project" value="InterPro"/>
</dbReference>
<dbReference type="Pfam" id="PF04277">
    <property type="entry name" value="OAD_gamma"/>
    <property type="match status" value="1"/>
</dbReference>
<evidence type="ECO:0000256" key="5">
    <source>
        <dbReference type="ARBA" id="ARBA00023136"/>
    </source>
</evidence>
<sequence>MKGKLKSLLLVVCLLVSMSVFAACGQKTESTENNSGLSQEQIASFESSAVGMIESVTSMDDAAMEYYLTLNDEFTTGSIQSWQGVKEELGAYKESGEQSYEVKNKIITITTKAFFEKMDADVELVVDFSNLNSVTATSMTFNVDYPMSVMLERAALNTVMGIVIVFLMLLFLSFLISLFKYIPKLTESFGKKKEIKEEPKAPAAAEIPAVEEEEELVDDGELVAVIAAAIAASENTSTDGFVVRSIKKANRKKWQKA</sequence>
<comment type="subcellular location">
    <subcellularLocation>
        <location evidence="1">Cell membrane</location>
    </subcellularLocation>
</comment>
<dbReference type="NCBIfam" id="TIGR01195">
    <property type="entry name" value="oadG_fam"/>
    <property type="match status" value="1"/>
</dbReference>
<gene>
    <name evidence="8" type="ORF">C7383_101131</name>
</gene>
<feature type="transmembrane region" description="Helical" evidence="6">
    <location>
        <begin position="159"/>
        <end position="182"/>
    </location>
</feature>
<dbReference type="PROSITE" id="PS51257">
    <property type="entry name" value="PROKAR_LIPOPROTEIN"/>
    <property type="match status" value="1"/>
</dbReference>
<dbReference type="GO" id="GO:0036376">
    <property type="term" value="P:sodium ion export across plasma membrane"/>
    <property type="evidence" value="ECO:0007669"/>
    <property type="project" value="InterPro"/>
</dbReference>
<keyword evidence="7" id="KW-0732">Signal</keyword>
<keyword evidence="4 6" id="KW-1133">Transmembrane helix</keyword>
<name>A0AB73T929_9FIRM</name>
<accession>A0AB73T929</accession>
<dbReference type="GO" id="GO:0005886">
    <property type="term" value="C:plasma membrane"/>
    <property type="evidence" value="ECO:0007669"/>
    <property type="project" value="UniProtKB-SubCell"/>
</dbReference>